<feature type="binding site" evidence="4">
    <location>
        <begin position="133"/>
        <end position="141"/>
    </location>
    <ligand>
        <name>ATP</name>
        <dbReference type="ChEBI" id="CHEBI:30616"/>
    </ligand>
</feature>
<keyword evidence="5" id="KW-0460">Magnesium</keyword>
<evidence type="ECO:0000313" key="7">
    <source>
        <dbReference type="Proteomes" id="UP001296776"/>
    </source>
</evidence>
<dbReference type="SUPFAM" id="SSF100950">
    <property type="entry name" value="NagB/RpiA/CoA transferase-like"/>
    <property type="match status" value="1"/>
</dbReference>
<dbReference type="RefSeq" id="WP_200347710.1">
    <property type="nucleotide sequence ID" value="NZ_NRSJ01000037.1"/>
</dbReference>
<dbReference type="InterPro" id="IPR024185">
    <property type="entry name" value="FTHF_cligase-like_sf"/>
</dbReference>
<comment type="similarity">
    <text evidence="1 5">Belongs to the 5-formyltetrahydrofolate cyclo-ligase family.</text>
</comment>
<dbReference type="InterPro" id="IPR037171">
    <property type="entry name" value="NagB/RpiA_transferase-like"/>
</dbReference>
<feature type="binding site" evidence="4">
    <location>
        <position position="49"/>
    </location>
    <ligand>
        <name>substrate</name>
    </ligand>
</feature>
<dbReference type="EC" id="6.3.3.2" evidence="5"/>
<evidence type="ECO:0000256" key="3">
    <source>
        <dbReference type="ARBA" id="ARBA00022840"/>
    </source>
</evidence>
<dbReference type="AlphaFoldDB" id="A0AAJ0U6U1"/>
<dbReference type="GO" id="GO:0030272">
    <property type="term" value="F:5-formyltetrahydrofolate cyclo-ligase activity"/>
    <property type="evidence" value="ECO:0007669"/>
    <property type="project" value="UniProtKB-EC"/>
</dbReference>
<evidence type="ECO:0000256" key="2">
    <source>
        <dbReference type="ARBA" id="ARBA00022741"/>
    </source>
</evidence>
<evidence type="ECO:0000256" key="4">
    <source>
        <dbReference type="PIRSR" id="PIRSR006806-1"/>
    </source>
</evidence>
<dbReference type="NCBIfam" id="TIGR02727">
    <property type="entry name" value="MTHFS_bact"/>
    <property type="match status" value="1"/>
</dbReference>
<dbReference type="InterPro" id="IPR002698">
    <property type="entry name" value="FTHF_cligase"/>
</dbReference>
<evidence type="ECO:0000313" key="6">
    <source>
        <dbReference type="EMBL" id="MBK1706258.1"/>
    </source>
</evidence>
<comment type="caution">
    <text evidence="6">The sequence shown here is derived from an EMBL/GenBank/DDBJ whole genome shotgun (WGS) entry which is preliminary data.</text>
</comment>
<dbReference type="GO" id="GO:0035999">
    <property type="term" value="P:tetrahydrofolate interconversion"/>
    <property type="evidence" value="ECO:0007669"/>
    <property type="project" value="TreeGrafter"/>
</dbReference>
<dbReference type="PIRSF" id="PIRSF006806">
    <property type="entry name" value="FTHF_cligase"/>
    <property type="match status" value="1"/>
</dbReference>
<dbReference type="GO" id="GO:0009396">
    <property type="term" value="P:folic acid-containing compound biosynthetic process"/>
    <property type="evidence" value="ECO:0007669"/>
    <property type="project" value="TreeGrafter"/>
</dbReference>
<proteinExistence type="inferred from homology"/>
<feature type="binding site" evidence="4">
    <location>
        <position position="54"/>
    </location>
    <ligand>
        <name>substrate</name>
    </ligand>
</feature>
<dbReference type="GO" id="GO:0046872">
    <property type="term" value="F:metal ion binding"/>
    <property type="evidence" value="ECO:0007669"/>
    <property type="project" value="UniProtKB-KW"/>
</dbReference>
<dbReference type="EMBL" id="NRSJ01000037">
    <property type="protein sequence ID" value="MBK1706258.1"/>
    <property type="molecule type" value="Genomic_DNA"/>
</dbReference>
<accession>A0AAJ0U6U1</accession>
<evidence type="ECO:0000256" key="5">
    <source>
        <dbReference type="RuleBase" id="RU361279"/>
    </source>
</evidence>
<dbReference type="GO" id="GO:0005524">
    <property type="term" value="F:ATP binding"/>
    <property type="evidence" value="ECO:0007669"/>
    <property type="project" value="UniProtKB-KW"/>
</dbReference>
<keyword evidence="3 4" id="KW-0067">ATP-binding</keyword>
<dbReference type="Pfam" id="PF01812">
    <property type="entry name" value="5-FTHF_cyc-lig"/>
    <property type="match status" value="1"/>
</dbReference>
<comment type="cofactor">
    <cofactor evidence="5">
        <name>Mg(2+)</name>
        <dbReference type="ChEBI" id="CHEBI:18420"/>
    </cofactor>
</comment>
<comment type="catalytic activity">
    <reaction evidence="5">
        <text>(6S)-5-formyl-5,6,7,8-tetrahydrofolate + ATP = (6R)-5,10-methenyltetrahydrofolate + ADP + phosphate</text>
        <dbReference type="Rhea" id="RHEA:10488"/>
        <dbReference type="ChEBI" id="CHEBI:30616"/>
        <dbReference type="ChEBI" id="CHEBI:43474"/>
        <dbReference type="ChEBI" id="CHEBI:57455"/>
        <dbReference type="ChEBI" id="CHEBI:57457"/>
        <dbReference type="ChEBI" id="CHEBI:456216"/>
        <dbReference type="EC" id="6.3.3.2"/>
    </reaction>
</comment>
<dbReference type="PANTHER" id="PTHR23407">
    <property type="entry name" value="ATPASE INHIBITOR/5-FORMYLTETRAHYDROFOLATE CYCLO-LIGASE"/>
    <property type="match status" value="1"/>
</dbReference>
<evidence type="ECO:0000256" key="1">
    <source>
        <dbReference type="ARBA" id="ARBA00010638"/>
    </source>
</evidence>
<dbReference type="PANTHER" id="PTHR23407:SF1">
    <property type="entry name" value="5-FORMYLTETRAHYDROFOLATE CYCLO-LIGASE"/>
    <property type="match status" value="1"/>
</dbReference>
<reference evidence="6" key="1">
    <citation type="submission" date="2017-08" db="EMBL/GenBank/DDBJ databases">
        <authorList>
            <person name="Imhoff J.F."/>
            <person name="Rahn T."/>
            <person name="Kuenzel S."/>
            <person name="Neulinger S.C."/>
        </authorList>
    </citation>
    <scope>NUCLEOTIDE SEQUENCE</scope>
    <source>
        <strain evidence="6">DSM 11080</strain>
    </source>
</reference>
<keyword evidence="2 4" id="KW-0547">Nucleotide-binding</keyword>
<gene>
    <name evidence="6" type="ORF">CKO40_17305</name>
</gene>
<dbReference type="Gene3D" id="3.40.50.10420">
    <property type="entry name" value="NagB/RpiA/CoA transferase-like"/>
    <property type="match status" value="1"/>
</dbReference>
<keyword evidence="5" id="KW-0479">Metal-binding</keyword>
<keyword evidence="7" id="KW-1185">Reference proteome</keyword>
<organism evidence="6 7">
    <name type="scientific">Halochromatium glycolicum</name>
    <dbReference type="NCBI Taxonomy" id="85075"/>
    <lineage>
        <taxon>Bacteria</taxon>
        <taxon>Pseudomonadati</taxon>
        <taxon>Pseudomonadota</taxon>
        <taxon>Gammaproteobacteria</taxon>
        <taxon>Chromatiales</taxon>
        <taxon>Chromatiaceae</taxon>
        <taxon>Halochromatium</taxon>
    </lineage>
</organism>
<name>A0AAJ0U6U1_9GAMM</name>
<dbReference type="Proteomes" id="UP001296776">
    <property type="component" value="Unassembled WGS sequence"/>
</dbReference>
<protein>
    <recommendedName>
        <fullName evidence="5">5-formyltetrahydrofolate cyclo-ligase</fullName>
        <ecNumber evidence="5">6.3.3.2</ecNumber>
    </recommendedName>
</protein>
<reference evidence="6" key="2">
    <citation type="journal article" date="2020" name="Microorganisms">
        <title>Osmotic Adaptation and Compatible Solute Biosynthesis of Phototrophic Bacteria as Revealed from Genome Analyses.</title>
        <authorList>
            <person name="Imhoff J.F."/>
            <person name="Rahn T."/>
            <person name="Kunzel S."/>
            <person name="Keller A."/>
            <person name="Neulinger S.C."/>
        </authorList>
    </citation>
    <scope>NUCLEOTIDE SEQUENCE</scope>
    <source>
        <strain evidence="6">DSM 11080</strain>
    </source>
</reference>
<sequence>MSDPFLRRRLRKARRQLNRREQQDHARAVASRFVRCGFGHAARRIALYIPTGGELDPWPLVERLHRNRRWYLPVLRGHAPGRLWFVRHRPGEPLRPNRYGIPEPARRNRQILPTHGLDLVLVPLVGFDHDCHRIGMGAGFYDRSLAFLSSRRYWQRPRLVGLAHECQRVDRIEPKPWDVPLDAVITEASVYRRR</sequence>